<dbReference type="CDD" id="cd15482">
    <property type="entry name" value="Sialidase_non-viral"/>
    <property type="match status" value="2"/>
</dbReference>
<dbReference type="STRING" id="492660.SAMN05192566_2473"/>
<evidence type="ECO:0000313" key="2">
    <source>
        <dbReference type="EMBL" id="SDK80016.1"/>
    </source>
</evidence>
<dbReference type="EMBL" id="FNFX01000005">
    <property type="protein sequence ID" value="SDK80016.1"/>
    <property type="molecule type" value="Genomic_DNA"/>
</dbReference>
<reference evidence="3" key="1">
    <citation type="submission" date="2016-10" db="EMBL/GenBank/DDBJ databases">
        <authorList>
            <person name="Varghese N."/>
            <person name="Submissions S."/>
        </authorList>
    </citation>
    <scope>NUCLEOTIDE SEQUENCE [LARGE SCALE GENOMIC DNA]</scope>
    <source>
        <strain evidence="3">CBMB127</strain>
    </source>
</reference>
<evidence type="ECO:0000313" key="3">
    <source>
        <dbReference type="Proteomes" id="UP000198629"/>
    </source>
</evidence>
<sequence length="393" mass="42509">MKWWLGGWMVLCLSCLAPVSAHEAHTEYVASELAVSVTSDTQGRVWLARARKGQVWVSSSADAGQHFGKEVAVNATPMKVAADAEARPKIAVAANGYIYLSWTESLKKPYAGYIWFARSVDDGKSFETPYIVHQDRAEITHRFDALQVAADGKITVAWIDKRDLLAAKAAGKTYEGAAIYYAVSTDQGKSFAPEQKLADSSCECCRIAMTSKPDGTVAVLWRHVFAGNERDHAMAEIGQSAAPAIVRASYGHWKIDGCPHHGAALAVGEGFGYHLAYFDGAGDKPGLRVARMDGEAWVTSPPRKIGDPKKNAGHPALLSIGEKVWLAWREHNTEGMDIVAMTSLDGGKTWSLPVTLAHTAARLDYPQWLNLRGQVVLAVSSADKGLLVIPAPL</sequence>
<protein>
    <submittedName>
        <fullName evidence="2">BNR/Asp-box repeat-containing protein</fullName>
    </submittedName>
</protein>
<keyword evidence="1" id="KW-0732">Signal</keyword>
<gene>
    <name evidence="2" type="ORF">SAMN05192566_2473</name>
</gene>
<feature type="signal peptide" evidence="1">
    <location>
        <begin position="1"/>
        <end position="23"/>
    </location>
</feature>
<proteinExistence type="predicted"/>
<dbReference type="AlphaFoldDB" id="A0A1G9EV24"/>
<keyword evidence="3" id="KW-1185">Reference proteome</keyword>
<dbReference type="Proteomes" id="UP000198629">
    <property type="component" value="Unassembled WGS sequence"/>
</dbReference>
<feature type="chain" id="PRO_5011466910" evidence="1">
    <location>
        <begin position="24"/>
        <end position="393"/>
    </location>
</feature>
<accession>A0A1G9EV24</accession>
<organism evidence="2 3">
    <name type="scientific">Methylophilus rhizosphaerae</name>
    <dbReference type="NCBI Taxonomy" id="492660"/>
    <lineage>
        <taxon>Bacteria</taxon>
        <taxon>Pseudomonadati</taxon>
        <taxon>Pseudomonadota</taxon>
        <taxon>Betaproteobacteria</taxon>
        <taxon>Nitrosomonadales</taxon>
        <taxon>Methylophilaceae</taxon>
        <taxon>Methylophilus</taxon>
    </lineage>
</organism>
<evidence type="ECO:0000256" key="1">
    <source>
        <dbReference type="SAM" id="SignalP"/>
    </source>
</evidence>
<dbReference type="InterPro" id="IPR036278">
    <property type="entry name" value="Sialidase_sf"/>
</dbReference>
<dbReference type="Gene3D" id="2.120.10.10">
    <property type="match status" value="2"/>
</dbReference>
<dbReference type="SUPFAM" id="SSF50939">
    <property type="entry name" value="Sialidases"/>
    <property type="match status" value="1"/>
</dbReference>
<name>A0A1G9EV24_9PROT</name>